<dbReference type="GO" id="GO:0032301">
    <property type="term" value="C:MutSalpha complex"/>
    <property type="evidence" value="ECO:0007669"/>
    <property type="project" value="TreeGrafter"/>
</dbReference>
<dbReference type="AlphaFoldDB" id="A0A9W8DYD2"/>
<dbReference type="EMBL" id="JANBPY010003817">
    <property type="protein sequence ID" value="KAJ1950124.1"/>
    <property type="molecule type" value="Genomic_DNA"/>
</dbReference>
<dbReference type="InterPro" id="IPR016151">
    <property type="entry name" value="DNA_mismatch_repair_MutS_N"/>
</dbReference>
<dbReference type="OrthoDB" id="10252754at2759"/>
<keyword evidence="2" id="KW-0547">Nucleotide-binding</keyword>
<proteinExistence type="inferred from homology"/>
<gene>
    <name evidence="9" type="primary">MSH6_2</name>
    <name evidence="9" type="ORF">IWQ62_006623</name>
</gene>
<dbReference type="InterPro" id="IPR007860">
    <property type="entry name" value="DNA_mmatch_repair_MutS_con_dom"/>
</dbReference>
<keyword evidence="10" id="KW-1185">Reference proteome</keyword>
<dbReference type="SUPFAM" id="SSF55271">
    <property type="entry name" value="DNA repair protein MutS, domain I"/>
    <property type="match status" value="1"/>
</dbReference>
<dbReference type="GO" id="GO:0006298">
    <property type="term" value="P:mismatch repair"/>
    <property type="evidence" value="ECO:0007669"/>
    <property type="project" value="InterPro"/>
</dbReference>
<evidence type="ECO:0000256" key="2">
    <source>
        <dbReference type="ARBA" id="ARBA00022741"/>
    </source>
</evidence>
<dbReference type="PANTHER" id="PTHR11361:SF148">
    <property type="entry name" value="DNA MISMATCH REPAIR PROTEIN MSH6"/>
    <property type="match status" value="1"/>
</dbReference>
<keyword evidence="5" id="KW-0238">DNA-binding</keyword>
<dbReference type="Gene3D" id="3.30.420.110">
    <property type="entry name" value="MutS, connector domain"/>
    <property type="match status" value="1"/>
</dbReference>
<evidence type="ECO:0000259" key="8">
    <source>
        <dbReference type="Pfam" id="PF05188"/>
    </source>
</evidence>
<organism evidence="9 10">
    <name type="scientific">Dispira parvispora</name>
    <dbReference type="NCBI Taxonomy" id="1520584"/>
    <lineage>
        <taxon>Eukaryota</taxon>
        <taxon>Fungi</taxon>
        <taxon>Fungi incertae sedis</taxon>
        <taxon>Zoopagomycota</taxon>
        <taxon>Kickxellomycotina</taxon>
        <taxon>Dimargaritomycetes</taxon>
        <taxon>Dimargaritales</taxon>
        <taxon>Dimargaritaceae</taxon>
        <taxon>Dispira</taxon>
    </lineage>
</organism>
<evidence type="ECO:0000313" key="10">
    <source>
        <dbReference type="Proteomes" id="UP001150925"/>
    </source>
</evidence>
<protein>
    <submittedName>
        <fullName evidence="9">DNA mismatch repair protein msh6</fullName>
    </submittedName>
</protein>
<evidence type="ECO:0000256" key="4">
    <source>
        <dbReference type="ARBA" id="ARBA00022840"/>
    </source>
</evidence>
<dbReference type="FunFam" id="3.40.1170.10:FF:000002">
    <property type="entry name" value="DNA mismatch repair protein"/>
    <property type="match status" value="1"/>
</dbReference>
<comment type="caution">
    <text evidence="9">The sequence shown here is derived from an EMBL/GenBank/DDBJ whole genome shotgun (WGS) entry which is preliminary data.</text>
</comment>
<dbReference type="Proteomes" id="UP001150925">
    <property type="component" value="Unassembled WGS sequence"/>
</dbReference>
<reference evidence="9" key="1">
    <citation type="submission" date="2022-07" db="EMBL/GenBank/DDBJ databases">
        <title>Phylogenomic reconstructions and comparative analyses of Kickxellomycotina fungi.</title>
        <authorList>
            <person name="Reynolds N.K."/>
            <person name="Stajich J.E."/>
            <person name="Barry K."/>
            <person name="Grigoriev I.V."/>
            <person name="Crous P."/>
            <person name="Smith M.E."/>
        </authorList>
    </citation>
    <scope>NUCLEOTIDE SEQUENCE</scope>
    <source>
        <strain evidence="9">RSA 1196</strain>
    </source>
</reference>
<sequence>SNGKRKDTTPPTAPSDSTKRSRAEPLSRTPTNVRRSVRLTVVNSNDSDCSREEPSSPTPAKRPISPLPTTTLVTTVCPTTPRRNLSQFMSPSANKSPAPAKLAPSTPTPAEKTADRYLWLVDIRDANQRSPSHPDYDPRTLFIPPAAWKKFTPFEQQFWEIKANHFDTVVFFKKGKFYELYEKDADIGHQHFDLKLTDRVNMRMVGVPESSFEFWASQFIAKGYKIAKVDQMETALGKSMREKAVRTTKAEKIIRRELTQILTAGTLVDGTMLQQDAATYCLCFKEFLRGDHQPPKFGVCFVDTATGHFHVCGFQDDLQRTTLETLLVQVQPKEVVYERGHVSRTTWRLLNNLLHAPVWNGLVSESEFWDHVTTADQLQTSGYFADSSPQAWPVVLQNLDPLTLSAVGGLVSYLRSLKLDRDL</sequence>
<evidence type="ECO:0000256" key="1">
    <source>
        <dbReference type="ARBA" id="ARBA00006271"/>
    </source>
</evidence>
<feature type="non-terminal residue" evidence="9">
    <location>
        <position position="1"/>
    </location>
</feature>
<dbReference type="SUPFAM" id="SSF53150">
    <property type="entry name" value="DNA repair protein MutS, domain II"/>
    <property type="match status" value="1"/>
</dbReference>
<evidence type="ECO:0000256" key="6">
    <source>
        <dbReference type="SAM" id="MobiDB-lite"/>
    </source>
</evidence>
<dbReference type="InterPro" id="IPR036678">
    <property type="entry name" value="MutS_con_dom_sf"/>
</dbReference>
<dbReference type="GO" id="GO:0030983">
    <property type="term" value="F:mismatched DNA binding"/>
    <property type="evidence" value="ECO:0007669"/>
    <property type="project" value="InterPro"/>
</dbReference>
<dbReference type="PANTHER" id="PTHR11361">
    <property type="entry name" value="DNA MISMATCH REPAIR PROTEIN MUTS FAMILY MEMBER"/>
    <property type="match status" value="1"/>
</dbReference>
<dbReference type="GO" id="GO:0140664">
    <property type="term" value="F:ATP-dependent DNA damage sensor activity"/>
    <property type="evidence" value="ECO:0007669"/>
    <property type="project" value="InterPro"/>
</dbReference>
<keyword evidence="4" id="KW-0067">ATP-binding</keyword>
<accession>A0A9W8DYD2</accession>
<dbReference type="InterPro" id="IPR045076">
    <property type="entry name" value="MutS"/>
</dbReference>
<dbReference type="GO" id="GO:0005524">
    <property type="term" value="F:ATP binding"/>
    <property type="evidence" value="ECO:0007669"/>
    <property type="project" value="UniProtKB-KW"/>
</dbReference>
<feature type="compositionally biased region" description="Polar residues" evidence="6">
    <location>
        <begin position="82"/>
        <end position="95"/>
    </location>
</feature>
<name>A0A9W8DYD2_9FUNG</name>
<feature type="domain" description="DNA mismatch repair protein MutS connector" evidence="8">
    <location>
        <begin position="295"/>
        <end position="420"/>
    </location>
</feature>
<comment type="similarity">
    <text evidence="1">Belongs to the DNA mismatch repair MutS family.</text>
</comment>
<dbReference type="Gene3D" id="3.40.1170.10">
    <property type="entry name" value="DNA repair protein MutS, domain I"/>
    <property type="match status" value="1"/>
</dbReference>
<dbReference type="Pfam" id="PF05188">
    <property type="entry name" value="MutS_II"/>
    <property type="match status" value="1"/>
</dbReference>
<evidence type="ECO:0000256" key="3">
    <source>
        <dbReference type="ARBA" id="ARBA00022763"/>
    </source>
</evidence>
<keyword evidence="3" id="KW-0227">DNA damage</keyword>
<evidence type="ECO:0000259" key="7">
    <source>
        <dbReference type="Pfam" id="PF01624"/>
    </source>
</evidence>
<evidence type="ECO:0000313" key="9">
    <source>
        <dbReference type="EMBL" id="KAJ1950124.1"/>
    </source>
</evidence>
<feature type="non-terminal residue" evidence="9">
    <location>
        <position position="423"/>
    </location>
</feature>
<evidence type="ECO:0000256" key="5">
    <source>
        <dbReference type="ARBA" id="ARBA00023125"/>
    </source>
</evidence>
<feature type="compositionally biased region" description="Low complexity" evidence="6">
    <location>
        <begin position="67"/>
        <end position="81"/>
    </location>
</feature>
<dbReference type="InterPro" id="IPR007695">
    <property type="entry name" value="DNA_mismatch_repair_MutS-lik_N"/>
</dbReference>
<feature type="domain" description="DNA mismatch repair protein MutS-like N-terminal" evidence="7">
    <location>
        <begin position="152"/>
        <end position="269"/>
    </location>
</feature>
<dbReference type="Pfam" id="PF01624">
    <property type="entry name" value="MutS_I"/>
    <property type="match status" value="1"/>
</dbReference>
<feature type="region of interest" description="Disordered" evidence="6">
    <location>
        <begin position="1"/>
        <end position="110"/>
    </location>
</feature>